<name>A0A0C9LZ10_9FUNG</name>
<evidence type="ECO:0000313" key="2">
    <source>
        <dbReference type="Proteomes" id="UP000053815"/>
    </source>
</evidence>
<dbReference type="OrthoDB" id="2205501at2759"/>
<dbReference type="Proteomes" id="UP000053815">
    <property type="component" value="Unassembled WGS sequence"/>
</dbReference>
<dbReference type="GO" id="GO:0003677">
    <property type="term" value="F:DNA binding"/>
    <property type="evidence" value="ECO:0007669"/>
    <property type="project" value="InterPro"/>
</dbReference>
<accession>A0A0C9LZ10</accession>
<organism evidence="1">
    <name type="scientific">Mucor ambiguus</name>
    <dbReference type="NCBI Taxonomy" id="91626"/>
    <lineage>
        <taxon>Eukaryota</taxon>
        <taxon>Fungi</taxon>
        <taxon>Fungi incertae sedis</taxon>
        <taxon>Mucoromycota</taxon>
        <taxon>Mucoromycotina</taxon>
        <taxon>Mucoromycetes</taxon>
        <taxon>Mucorales</taxon>
        <taxon>Mucorineae</taxon>
        <taxon>Mucoraceae</taxon>
        <taxon>Mucor</taxon>
    </lineage>
</organism>
<reference evidence="1" key="1">
    <citation type="submission" date="2014-09" db="EMBL/GenBank/DDBJ databases">
        <title>Draft genome sequence of an oleaginous Mucoromycotina fungus Mucor ambiguus NBRC6742.</title>
        <authorList>
            <person name="Takeda I."/>
            <person name="Yamane N."/>
            <person name="Morita T."/>
            <person name="Tamano K."/>
            <person name="Machida M."/>
            <person name="Baker S."/>
            <person name="Koike H."/>
        </authorList>
    </citation>
    <scope>NUCLEOTIDE SEQUENCE</scope>
    <source>
        <strain evidence="1">NBRC 6742</strain>
    </source>
</reference>
<gene>
    <name evidence="1" type="ORF">MAM1_0677c11112</name>
</gene>
<sequence>VDESQIRRNGHWNSSSMNRAYLTGLPRNLMRQLAGFPKEMGHLGSTRGIAAHGISVVRGMAGSCQLRHGTEDGYCRWLSQLVAVPENDLSPRFGPNEKAFS</sequence>
<keyword evidence="2" id="KW-1185">Reference proteome</keyword>
<protein>
    <recommendedName>
        <fullName evidence="3">Ndc10 domain-containing protein</fullName>
    </recommendedName>
</protein>
<evidence type="ECO:0008006" key="3">
    <source>
        <dbReference type="Google" id="ProtNLM"/>
    </source>
</evidence>
<dbReference type="InterPro" id="IPR038279">
    <property type="entry name" value="Ndc10_dom2_sf"/>
</dbReference>
<proteinExistence type="predicted"/>
<feature type="non-terminal residue" evidence="1">
    <location>
        <position position="1"/>
    </location>
</feature>
<evidence type="ECO:0000313" key="1">
    <source>
        <dbReference type="EMBL" id="GAN11545.1"/>
    </source>
</evidence>
<dbReference type="Gene3D" id="1.10.443.20">
    <property type="entry name" value="Centromere DNA-binding protein complex CBF3 subunit, domain 2"/>
    <property type="match status" value="1"/>
</dbReference>
<dbReference type="EMBL" id="DF836966">
    <property type="protein sequence ID" value="GAN11545.1"/>
    <property type="molecule type" value="Genomic_DNA"/>
</dbReference>
<dbReference type="AlphaFoldDB" id="A0A0C9LZ10"/>